<organism evidence="2 3">
    <name type="scientific">Piloderma croceum (strain F 1598)</name>
    <dbReference type="NCBI Taxonomy" id="765440"/>
    <lineage>
        <taxon>Eukaryota</taxon>
        <taxon>Fungi</taxon>
        <taxon>Dikarya</taxon>
        <taxon>Basidiomycota</taxon>
        <taxon>Agaricomycotina</taxon>
        <taxon>Agaricomycetes</taxon>
        <taxon>Agaricomycetidae</taxon>
        <taxon>Atheliales</taxon>
        <taxon>Atheliaceae</taxon>
        <taxon>Piloderma</taxon>
    </lineage>
</organism>
<dbReference type="InParanoid" id="A0A0C3FW49"/>
<gene>
    <name evidence="2" type="ORF">PILCRDRAFT_413221</name>
</gene>
<dbReference type="HOGENOM" id="CLU_2590604_0_0_1"/>
<proteinExistence type="predicted"/>
<protein>
    <submittedName>
        <fullName evidence="2">Uncharacterized protein</fullName>
    </submittedName>
</protein>
<feature type="compositionally biased region" description="Basic residues" evidence="1">
    <location>
        <begin position="1"/>
        <end position="11"/>
    </location>
</feature>
<evidence type="ECO:0000313" key="2">
    <source>
        <dbReference type="EMBL" id="KIM83764.1"/>
    </source>
</evidence>
<reference evidence="2 3" key="1">
    <citation type="submission" date="2014-04" db="EMBL/GenBank/DDBJ databases">
        <authorList>
            <consortium name="DOE Joint Genome Institute"/>
            <person name="Kuo A."/>
            <person name="Tarkka M."/>
            <person name="Buscot F."/>
            <person name="Kohler A."/>
            <person name="Nagy L.G."/>
            <person name="Floudas D."/>
            <person name="Copeland A."/>
            <person name="Barry K.W."/>
            <person name="Cichocki N."/>
            <person name="Veneault-Fourrey C."/>
            <person name="LaButti K."/>
            <person name="Lindquist E.A."/>
            <person name="Lipzen A."/>
            <person name="Lundell T."/>
            <person name="Morin E."/>
            <person name="Murat C."/>
            <person name="Sun H."/>
            <person name="Tunlid A."/>
            <person name="Henrissat B."/>
            <person name="Grigoriev I.V."/>
            <person name="Hibbett D.S."/>
            <person name="Martin F."/>
            <person name="Nordberg H.P."/>
            <person name="Cantor M.N."/>
            <person name="Hua S.X."/>
        </authorList>
    </citation>
    <scope>NUCLEOTIDE SEQUENCE [LARGE SCALE GENOMIC DNA]</scope>
    <source>
        <strain evidence="2 3">F 1598</strain>
    </source>
</reference>
<dbReference type="EMBL" id="KN832989">
    <property type="protein sequence ID" value="KIM83764.1"/>
    <property type="molecule type" value="Genomic_DNA"/>
</dbReference>
<accession>A0A0C3FW49</accession>
<name>A0A0C3FW49_PILCF</name>
<evidence type="ECO:0000313" key="3">
    <source>
        <dbReference type="Proteomes" id="UP000054166"/>
    </source>
</evidence>
<feature type="compositionally biased region" description="Polar residues" evidence="1">
    <location>
        <begin position="19"/>
        <end position="33"/>
    </location>
</feature>
<sequence length="80" mass="9167">MRQGWVRRRVTRCSGRQGKLSTSTPKQSQIKTVSSARYHSLMPYQKKEFDEGHLGKAVTHQSLSPISQPHDRLWESTISS</sequence>
<keyword evidence="3" id="KW-1185">Reference proteome</keyword>
<reference evidence="3" key="2">
    <citation type="submission" date="2015-01" db="EMBL/GenBank/DDBJ databases">
        <title>Evolutionary Origins and Diversification of the Mycorrhizal Mutualists.</title>
        <authorList>
            <consortium name="DOE Joint Genome Institute"/>
            <consortium name="Mycorrhizal Genomics Consortium"/>
            <person name="Kohler A."/>
            <person name="Kuo A."/>
            <person name="Nagy L.G."/>
            <person name="Floudas D."/>
            <person name="Copeland A."/>
            <person name="Barry K.W."/>
            <person name="Cichocki N."/>
            <person name="Veneault-Fourrey C."/>
            <person name="LaButti K."/>
            <person name="Lindquist E.A."/>
            <person name="Lipzen A."/>
            <person name="Lundell T."/>
            <person name="Morin E."/>
            <person name="Murat C."/>
            <person name="Riley R."/>
            <person name="Ohm R."/>
            <person name="Sun H."/>
            <person name="Tunlid A."/>
            <person name="Henrissat B."/>
            <person name="Grigoriev I.V."/>
            <person name="Hibbett D.S."/>
            <person name="Martin F."/>
        </authorList>
    </citation>
    <scope>NUCLEOTIDE SEQUENCE [LARGE SCALE GENOMIC DNA]</scope>
    <source>
        <strain evidence="3">F 1598</strain>
    </source>
</reference>
<dbReference type="Proteomes" id="UP000054166">
    <property type="component" value="Unassembled WGS sequence"/>
</dbReference>
<evidence type="ECO:0000256" key="1">
    <source>
        <dbReference type="SAM" id="MobiDB-lite"/>
    </source>
</evidence>
<dbReference type="AlphaFoldDB" id="A0A0C3FW49"/>
<feature type="region of interest" description="Disordered" evidence="1">
    <location>
        <begin position="1"/>
        <end position="33"/>
    </location>
</feature>
<feature type="region of interest" description="Disordered" evidence="1">
    <location>
        <begin position="60"/>
        <end position="80"/>
    </location>
</feature>